<keyword evidence="3" id="KW-1185">Reference proteome</keyword>
<feature type="region of interest" description="Disordered" evidence="1">
    <location>
        <begin position="166"/>
        <end position="193"/>
    </location>
</feature>
<dbReference type="EMBL" id="JBFOLJ010000003">
    <property type="protein sequence ID" value="KAL2549986.1"/>
    <property type="molecule type" value="Genomic_DNA"/>
</dbReference>
<accession>A0ABD1WJX6</accession>
<name>A0ABD1WJX6_9LAMI</name>
<evidence type="ECO:0000313" key="3">
    <source>
        <dbReference type="Proteomes" id="UP001604277"/>
    </source>
</evidence>
<reference evidence="3" key="1">
    <citation type="submission" date="2024-07" db="EMBL/GenBank/DDBJ databases">
        <title>Two chromosome-level genome assemblies of Korean endemic species Abeliophyllum distichum and Forsythia ovata (Oleaceae).</title>
        <authorList>
            <person name="Jang H."/>
        </authorList>
    </citation>
    <scope>NUCLEOTIDE SEQUENCE [LARGE SCALE GENOMIC DNA]</scope>
</reference>
<organism evidence="2 3">
    <name type="scientific">Forsythia ovata</name>
    <dbReference type="NCBI Taxonomy" id="205694"/>
    <lineage>
        <taxon>Eukaryota</taxon>
        <taxon>Viridiplantae</taxon>
        <taxon>Streptophyta</taxon>
        <taxon>Embryophyta</taxon>
        <taxon>Tracheophyta</taxon>
        <taxon>Spermatophyta</taxon>
        <taxon>Magnoliopsida</taxon>
        <taxon>eudicotyledons</taxon>
        <taxon>Gunneridae</taxon>
        <taxon>Pentapetalae</taxon>
        <taxon>asterids</taxon>
        <taxon>lamiids</taxon>
        <taxon>Lamiales</taxon>
        <taxon>Oleaceae</taxon>
        <taxon>Forsythieae</taxon>
        <taxon>Forsythia</taxon>
    </lineage>
</organism>
<protein>
    <submittedName>
        <fullName evidence="2">Uncharacterized protein</fullName>
    </submittedName>
</protein>
<sequence length="193" mass="21808">MGNSGPYLNTNAEQCRLLSKEKFWTTDKRRADRLESCNNKDNVRNEEATADANDDAGDSIRLEFDAGTNHRIVRKGEIREATADAMKKFGKNHLLSSCPSIRLLEVEEEAEAQKSKNTNCSNGYLKSKVTRFIIKVELPIVMKEKVICLELDTPSDAQVSCSKLKNLSPTQENQSNREDSSYQRIKYSTPKES</sequence>
<dbReference type="AlphaFoldDB" id="A0ABD1WJX6"/>
<proteinExistence type="predicted"/>
<evidence type="ECO:0000256" key="1">
    <source>
        <dbReference type="SAM" id="MobiDB-lite"/>
    </source>
</evidence>
<dbReference type="Proteomes" id="UP001604277">
    <property type="component" value="Unassembled WGS sequence"/>
</dbReference>
<comment type="caution">
    <text evidence="2">The sequence shown here is derived from an EMBL/GenBank/DDBJ whole genome shotgun (WGS) entry which is preliminary data.</text>
</comment>
<evidence type="ECO:0000313" key="2">
    <source>
        <dbReference type="EMBL" id="KAL2549986.1"/>
    </source>
</evidence>
<gene>
    <name evidence="2" type="ORF">Fot_11516</name>
</gene>